<name>A0A7I4XTJ2_HAECO</name>
<keyword evidence="1" id="KW-1185">Reference proteome</keyword>
<protein>
    <submittedName>
        <fullName evidence="2">Ovule protein</fullName>
    </submittedName>
</protein>
<proteinExistence type="predicted"/>
<organism evidence="1 2">
    <name type="scientific">Haemonchus contortus</name>
    <name type="common">Barber pole worm</name>
    <dbReference type="NCBI Taxonomy" id="6289"/>
    <lineage>
        <taxon>Eukaryota</taxon>
        <taxon>Metazoa</taxon>
        <taxon>Ecdysozoa</taxon>
        <taxon>Nematoda</taxon>
        <taxon>Chromadorea</taxon>
        <taxon>Rhabditida</taxon>
        <taxon>Rhabditina</taxon>
        <taxon>Rhabditomorpha</taxon>
        <taxon>Strongyloidea</taxon>
        <taxon>Trichostrongylidae</taxon>
        <taxon>Haemonchus</taxon>
    </lineage>
</organism>
<accession>A0A7I4XTJ2</accession>
<dbReference type="Proteomes" id="UP000025227">
    <property type="component" value="Unplaced"/>
</dbReference>
<evidence type="ECO:0000313" key="2">
    <source>
        <dbReference type="WBParaSite" id="HCON_00001300-00001"/>
    </source>
</evidence>
<dbReference type="AlphaFoldDB" id="A0A7I4XTJ2"/>
<dbReference type="WBParaSite" id="HCON_00001300-00001">
    <property type="protein sequence ID" value="HCON_00001300-00001"/>
    <property type="gene ID" value="HCON_00001300"/>
</dbReference>
<evidence type="ECO:0000313" key="1">
    <source>
        <dbReference type="Proteomes" id="UP000025227"/>
    </source>
</evidence>
<reference evidence="2" key="1">
    <citation type="submission" date="2020-12" db="UniProtKB">
        <authorList>
            <consortium name="WormBaseParasite"/>
        </authorList>
    </citation>
    <scope>IDENTIFICATION</scope>
    <source>
        <strain evidence="2">MHco3</strain>
    </source>
</reference>
<sequence length="139" mass="17257">VEHSRHNEDCCFCSPRHSRPRFSCSSTDSHPKDCHHLTRTRSIRWRIRLWRTRIWNRIQQRRIRCWTRIWWTTFRKRIWCTTTDCCQEDCHHQSRLNGPQSVSLSIGHNFESLTRNFDKFLNLDRRRRFFQYPRVIQAL</sequence>